<evidence type="ECO:0000259" key="3">
    <source>
        <dbReference type="Pfam" id="PF02678"/>
    </source>
</evidence>
<dbReference type="SUPFAM" id="SSF51182">
    <property type="entry name" value="RmlC-like cupins"/>
    <property type="match status" value="1"/>
</dbReference>
<dbReference type="InterPro" id="IPR008778">
    <property type="entry name" value="Pirin_C_dom"/>
</dbReference>
<feature type="domain" description="Pirin C-terminal" evidence="4">
    <location>
        <begin position="200"/>
        <end position="302"/>
    </location>
</feature>
<evidence type="ECO:0000313" key="6">
    <source>
        <dbReference type="Proteomes" id="UP001156666"/>
    </source>
</evidence>
<evidence type="ECO:0000259" key="4">
    <source>
        <dbReference type="Pfam" id="PF05726"/>
    </source>
</evidence>
<dbReference type="InterPro" id="IPR014710">
    <property type="entry name" value="RmlC-like_jellyroll"/>
</dbReference>
<dbReference type="Pfam" id="PF02678">
    <property type="entry name" value="Pirin"/>
    <property type="match status" value="1"/>
</dbReference>
<dbReference type="InterPro" id="IPR003829">
    <property type="entry name" value="Pirin_N_dom"/>
</dbReference>
<reference evidence="5" key="2">
    <citation type="submission" date="2023-01" db="EMBL/GenBank/DDBJ databases">
        <title>Draft genome sequence of Portibacter lacus strain NBRC 108769.</title>
        <authorList>
            <person name="Sun Q."/>
            <person name="Mori K."/>
        </authorList>
    </citation>
    <scope>NUCLEOTIDE SEQUENCE</scope>
    <source>
        <strain evidence="5">NBRC 108769</strain>
    </source>
</reference>
<dbReference type="Proteomes" id="UP001156666">
    <property type="component" value="Unassembled WGS sequence"/>
</dbReference>
<evidence type="ECO:0000256" key="1">
    <source>
        <dbReference type="ARBA" id="ARBA00008416"/>
    </source>
</evidence>
<evidence type="ECO:0000313" key="5">
    <source>
        <dbReference type="EMBL" id="GLR16095.1"/>
    </source>
</evidence>
<dbReference type="InterPro" id="IPR012093">
    <property type="entry name" value="Pirin"/>
</dbReference>
<dbReference type="InterPro" id="IPR011051">
    <property type="entry name" value="RmlC_Cupin_sf"/>
</dbReference>
<dbReference type="PANTHER" id="PTHR13903">
    <property type="entry name" value="PIRIN-RELATED"/>
    <property type="match status" value="1"/>
</dbReference>
<sequence>MTSVLRVKNLSFPWQTQDPFLFCVFHKDDYPEGNEDMTPKASLAGRNLGNDFGNPSGWSMYHGKSVPGFPAHPHRGFETVTAVQKGIIDHSDSLGAAGRFGNGDVQWMTAGKGVQHSEMFPMLNQDKENHTDFFQIWLNLPAKNKFVEPHFSMLWNKSIPVVIEGAASVRLIAGEYKGEQAPPPAPNSWAADKANNVQIWTINIDANGSFTIPAVDGTVNRSLYFFEGDEINIEGKKYGINKALELDGSQSTLIENGSKSGRFLMLQGKPIGEPVAQYGPFVMNSQQEIMAAMDDYRKTEFGGWPWDTIDHVHPREKGKFALYPDGKLETP</sequence>
<feature type="domain" description="Pirin N-terminal" evidence="3">
    <location>
        <begin position="65"/>
        <end position="138"/>
    </location>
</feature>
<protein>
    <recommendedName>
        <fullName evidence="7">Pirin</fullName>
    </recommendedName>
</protein>
<dbReference type="PANTHER" id="PTHR13903:SF8">
    <property type="entry name" value="PIRIN"/>
    <property type="match status" value="1"/>
</dbReference>
<gene>
    <name evidence="5" type="ORF">GCM10007940_07100</name>
</gene>
<dbReference type="CDD" id="cd02247">
    <property type="entry name" value="cupin_pirin_C"/>
    <property type="match status" value="1"/>
</dbReference>
<dbReference type="RefSeq" id="WP_235294738.1">
    <property type="nucleotide sequence ID" value="NZ_BSOH01000003.1"/>
</dbReference>
<evidence type="ECO:0008006" key="7">
    <source>
        <dbReference type="Google" id="ProtNLM"/>
    </source>
</evidence>
<reference evidence="5" key="1">
    <citation type="journal article" date="2014" name="Int. J. Syst. Evol. Microbiol.">
        <title>Complete genome sequence of Corynebacterium casei LMG S-19264T (=DSM 44701T), isolated from a smear-ripened cheese.</title>
        <authorList>
            <consortium name="US DOE Joint Genome Institute (JGI-PGF)"/>
            <person name="Walter F."/>
            <person name="Albersmeier A."/>
            <person name="Kalinowski J."/>
            <person name="Ruckert C."/>
        </authorList>
    </citation>
    <scope>NUCLEOTIDE SEQUENCE</scope>
    <source>
        <strain evidence="5">NBRC 108769</strain>
    </source>
</reference>
<dbReference type="Pfam" id="PF05726">
    <property type="entry name" value="Pirin_C"/>
    <property type="match status" value="1"/>
</dbReference>
<dbReference type="EMBL" id="BSOH01000003">
    <property type="protein sequence ID" value="GLR16095.1"/>
    <property type="molecule type" value="Genomic_DNA"/>
</dbReference>
<comment type="caution">
    <text evidence="5">The sequence shown here is derived from an EMBL/GenBank/DDBJ whole genome shotgun (WGS) entry which is preliminary data.</text>
</comment>
<comment type="similarity">
    <text evidence="1 2">Belongs to the pirin family.</text>
</comment>
<dbReference type="AlphaFoldDB" id="A0AA37WEI0"/>
<name>A0AA37WEI0_9BACT</name>
<evidence type="ECO:0000256" key="2">
    <source>
        <dbReference type="RuleBase" id="RU003457"/>
    </source>
</evidence>
<keyword evidence="6" id="KW-1185">Reference proteome</keyword>
<accession>A0AA37WEI0</accession>
<proteinExistence type="inferred from homology"/>
<organism evidence="5 6">
    <name type="scientific">Portibacter lacus</name>
    <dbReference type="NCBI Taxonomy" id="1099794"/>
    <lineage>
        <taxon>Bacteria</taxon>
        <taxon>Pseudomonadati</taxon>
        <taxon>Bacteroidota</taxon>
        <taxon>Saprospiria</taxon>
        <taxon>Saprospirales</taxon>
        <taxon>Haliscomenobacteraceae</taxon>
        <taxon>Portibacter</taxon>
    </lineage>
</organism>
<dbReference type="Gene3D" id="2.60.120.10">
    <property type="entry name" value="Jelly Rolls"/>
    <property type="match status" value="2"/>
</dbReference>